<evidence type="ECO:0000313" key="2">
    <source>
        <dbReference type="EMBL" id="KAJ4821697.1"/>
    </source>
</evidence>
<proteinExistence type="predicted"/>
<dbReference type="EMBL" id="JAMFTS010000001">
    <property type="protein sequence ID" value="KAJ4821697.1"/>
    <property type="molecule type" value="Genomic_DNA"/>
</dbReference>
<name>A0AAV8HZ62_9POAL</name>
<accession>A0AAV8HZ62</accession>
<keyword evidence="3" id="KW-1185">Reference proteome</keyword>
<dbReference type="AlphaFoldDB" id="A0AAV8HZ62"/>
<keyword evidence="1" id="KW-0812">Transmembrane</keyword>
<dbReference type="Proteomes" id="UP001140206">
    <property type="component" value="Chromosome 1"/>
</dbReference>
<dbReference type="PANTHER" id="PTHR33880:SF19">
    <property type="entry name" value="EXPRESSED PROTEIN"/>
    <property type="match status" value="1"/>
</dbReference>
<protein>
    <submittedName>
        <fullName evidence="2">Uncharacterized protein</fullName>
    </submittedName>
</protein>
<keyword evidence="1" id="KW-0472">Membrane</keyword>
<comment type="caution">
    <text evidence="2">The sequence shown here is derived from an EMBL/GenBank/DDBJ whole genome shotgun (WGS) entry which is preliminary data.</text>
</comment>
<dbReference type="PANTHER" id="PTHR33880">
    <property type="entry name" value="EXPRESSED PROTEIN"/>
    <property type="match status" value="1"/>
</dbReference>
<reference evidence="2" key="1">
    <citation type="submission" date="2022-08" db="EMBL/GenBank/DDBJ databases">
        <authorList>
            <person name="Marques A."/>
        </authorList>
    </citation>
    <scope>NUCLEOTIDE SEQUENCE</scope>
    <source>
        <strain evidence="2">RhyPub2mFocal</strain>
        <tissue evidence="2">Leaves</tissue>
    </source>
</reference>
<evidence type="ECO:0000256" key="1">
    <source>
        <dbReference type="SAM" id="Phobius"/>
    </source>
</evidence>
<sequence length="281" mass="32089">MKVNNNNCFKTPNAFIVKKHSIVHCIVYPDPPPPPLQSSVPPSASALQLKRELRMSLPLFFILILTTFSFLLSPAPTAARTPQTQKQRDTPTPAPWPEQFHALLFMNYSNSLSMIDLWYDWPRGRNFNIIHDQLARGGPPLFDLEWNNGTSFFYTLQEPLRCRSAQLDVGVLRPNWLDGATYLGRAHVNGFLCDAWTKANFIWYYQDVESSRPVKWVFYTGRTAHVMTFEVGAVLDDAAWQAPVYCFHNNDTDTTKEEQPQKSDNALTINHNRLITSSLPS</sequence>
<evidence type="ECO:0000313" key="3">
    <source>
        <dbReference type="Proteomes" id="UP001140206"/>
    </source>
</evidence>
<feature type="transmembrane region" description="Helical" evidence="1">
    <location>
        <begin position="57"/>
        <end position="79"/>
    </location>
</feature>
<gene>
    <name evidence="2" type="ORF">LUZ62_034263</name>
</gene>
<organism evidence="2 3">
    <name type="scientific">Rhynchospora pubera</name>
    <dbReference type="NCBI Taxonomy" id="906938"/>
    <lineage>
        <taxon>Eukaryota</taxon>
        <taxon>Viridiplantae</taxon>
        <taxon>Streptophyta</taxon>
        <taxon>Embryophyta</taxon>
        <taxon>Tracheophyta</taxon>
        <taxon>Spermatophyta</taxon>
        <taxon>Magnoliopsida</taxon>
        <taxon>Liliopsida</taxon>
        <taxon>Poales</taxon>
        <taxon>Cyperaceae</taxon>
        <taxon>Cyperoideae</taxon>
        <taxon>Rhynchosporeae</taxon>
        <taxon>Rhynchospora</taxon>
    </lineage>
</organism>
<keyword evidence="1" id="KW-1133">Transmembrane helix</keyword>
<dbReference type="InterPro" id="IPR038941">
    <property type="entry name" value="At4g14100-like"/>
</dbReference>